<evidence type="ECO:0000313" key="4">
    <source>
        <dbReference type="Proteomes" id="UP000011668"/>
    </source>
</evidence>
<evidence type="ECO:0000256" key="1">
    <source>
        <dbReference type="SAM" id="Phobius"/>
    </source>
</evidence>
<feature type="domain" description="Glucose-methanol-choline oxidoreductase N-terminal" evidence="2">
    <location>
        <begin position="243"/>
        <end position="505"/>
    </location>
</feature>
<dbReference type="Proteomes" id="UP000011668">
    <property type="component" value="Unassembled WGS sequence"/>
</dbReference>
<feature type="transmembrane region" description="Helical" evidence="1">
    <location>
        <begin position="179"/>
        <end position="199"/>
    </location>
</feature>
<dbReference type="PANTHER" id="PTHR47190:SF2">
    <property type="entry name" value="CELLOBIOSE DEHYDROGENASE (AFU_ORTHOLOGUE AFUA_2G17620)"/>
    <property type="match status" value="1"/>
</dbReference>
<dbReference type="PANTHER" id="PTHR47190">
    <property type="entry name" value="DEHYDROGENASE, PUTATIVE-RELATED"/>
    <property type="match status" value="1"/>
</dbReference>
<dbReference type="PRINTS" id="PR00411">
    <property type="entry name" value="PNDRDTASEI"/>
</dbReference>
<dbReference type="OrthoDB" id="413885at2759"/>
<keyword evidence="1" id="KW-0812">Transmembrane</keyword>
<dbReference type="Gene3D" id="3.50.50.60">
    <property type="entry name" value="FAD/NAD(P)-binding domain"/>
    <property type="match status" value="1"/>
</dbReference>
<dbReference type="Gene3D" id="3.30.410.10">
    <property type="entry name" value="Cholesterol Oxidase, domain 2"/>
    <property type="match status" value="1"/>
</dbReference>
<accession>L8WJI7</accession>
<dbReference type="SUPFAM" id="SSF51905">
    <property type="entry name" value="FAD/NAD(P)-binding domain"/>
    <property type="match status" value="1"/>
</dbReference>
<dbReference type="Pfam" id="PF13450">
    <property type="entry name" value="NAD_binding_8"/>
    <property type="match status" value="1"/>
</dbReference>
<keyword evidence="4" id="KW-1185">Reference proteome</keyword>
<dbReference type="Pfam" id="PF00732">
    <property type="entry name" value="GMC_oxred_N"/>
    <property type="match status" value="1"/>
</dbReference>
<evidence type="ECO:0000259" key="2">
    <source>
        <dbReference type="Pfam" id="PF00732"/>
    </source>
</evidence>
<comment type="caution">
    <text evidence="3">The sequence shown here is derived from an EMBL/GenBank/DDBJ whole genome shotgun (WGS) entry which is preliminary data.</text>
</comment>
<protein>
    <submittedName>
        <fullName evidence="3">Cellobiose dehydrogenase</fullName>
    </submittedName>
</protein>
<evidence type="ECO:0000313" key="3">
    <source>
        <dbReference type="EMBL" id="ELU38090.1"/>
    </source>
</evidence>
<sequence>MISRNYYTWTHSKCDLDNKGAVVVLNPVLTQIVAHTPPKDQRQARVLCLGMTTIFRINIEYLTSGSLTHSHLMFIFPFTLPRTLTPSSLCSFSRRHEWIHRQNPKVRTGKLDQMIVCPASALKFNDGTISVILVAEVYPNGVVVAGVCWILAFASHGSYKVVVNHAPFQRQSFDYQTQLNSSIMVIGVLVSSLLFAGIASSQQTTYDYIVVGSGPSGIVMADRLSEAGKSVLLIERGGPSTALTGGTDTPPWSTRTNLTRFDIPGMFDTMFSGSNQYWWCKDVSPLAGCLVGGGAAINGMQYWYPPDAEYSTSNGWPSGWQSVSTYVDKLKARLPSTDIPSKDGKRYLTQIHDVIKSLLDKQGYSELTVNNSPNTKDKIYGFTAFPTQGGKRTGPMDTYLKTARARSNFKLVTNTNVLAVVRNGAQITGVRTDNSALGTNGIVSLTSKGRVVLSAGVFGTAKILFQSGIGPSDMLSITASNPTSSQYMPPSSQYINLPVGMNAKDSPSITLTFAHSSVPNYSWGSVWSNPPSADASQYASQQAGILAGNSYDVSFWRPYTGSDGIKRYVQGSAHGGGFGFASGLFTVYMYITQGLTSTGRIGIDSSLRGVVLKNPWLADQAEKTVMTNAVTDVLSTYQQVSGLQLISPSSGTPVSTHVSNTVGGSNHWTSTTRIGTISSPLKTSRDDSEIQPIDNLFIVDAGIHPGMPMSNPFGSFMVMAELAAAKILGLAGGP</sequence>
<dbReference type="GO" id="GO:0016614">
    <property type="term" value="F:oxidoreductase activity, acting on CH-OH group of donors"/>
    <property type="evidence" value="ECO:0007669"/>
    <property type="project" value="InterPro"/>
</dbReference>
<dbReference type="InterPro" id="IPR000172">
    <property type="entry name" value="GMC_OxRdtase_N"/>
</dbReference>
<dbReference type="STRING" id="983506.L8WJI7"/>
<dbReference type="InterPro" id="IPR053208">
    <property type="entry name" value="GMC_Oxidoreductase_CD"/>
</dbReference>
<keyword evidence="1" id="KW-1133">Transmembrane helix</keyword>
<gene>
    <name evidence="3" type="ORF">AG1IA_07877</name>
</gene>
<dbReference type="EMBL" id="AFRT01002264">
    <property type="protein sequence ID" value="ELU38090.1"/>
    <property type="molecule type" value="Genomic_DNA"/>
</dbReference>
<name>L8WJI7_THACA</name>
<dbReference type="AlphaFoldDB" id="L8WJI7"/>
<dbReference type="HOGENOM" id="CLU_011025_2_1_1"/>
<dbReference type="GO" id="GO:0050660">
    <property type="term" value="F:flavin adenine dinucleotide binding"/>
    <property type="evidence" value="ECO:0007669"/>
    <property type="project" value="InterPro"/>
</dbReference>
<dbReference type="SUPFAM" id="SSF54373">
    <property type="entry name" value="FAD-linked reductases, C-terminal domain"/>
    <property type="match status" value="1"/>
</dbReference>
<dbReference type="InterPro" id="IPR036188">
    <property type="entry name" value="FAD/NAD-bd_sf"/>
</dbReference>
<dbReference type="OMA" id="FYEAWTT"/>
<keyword evidence="1" id="KW-0472">Membrane</keyword>
<reference evidence="3 4" key="1">
    <citation type="journal article" date="2013" name="Nat. Commun.">
        <title>The evolution and pathogenic mechanisms of the rice sheath blight pathogen.</title>
        <authorList>
            <person name="Zheng A."/>
            <person name="Lin R."/>
            <person name="Xu L."/>
            <person name="Qin P."/>
            <person name="Tang C."/>
            <person name="Ai P."/>
            <person name="Zhang D."/>
            <person name="Liu Y."/>
            <person name="Sun Z."/>
            <person name="Feng H."/>
            <person name="Wang Y."/>
            <person name="Chen Y."/>
            <person name="Liang X."/>
            <person name="Fu R."/>
            <person name="Li Q."/>
            <person name="Zhang J."/>
            <person name="Yu X."/>
            <person name="Xie Z."/>
            <person name="Ding L."/>
            <person name="Guan P."/>
            <person name="Tang J."/>
            <person name="Liang Y."/>
            <person name="Wang S."/>
            <person name="Deng Q."/>
            <person name="Li S."/>
            <person name="Zhu J."/>
            <person name="Wang L."/>
            <person name="Liu H."/>
            <person name="Li P."/>
        </authorList>
    </citation>
    <scope>NUCLEOTIDE SEQUENCE [LARGE SCALE GENOMIC DNA]</scope>
    <source>
        <strain evidence="4">AG-1 IA</strain>
    </source>
</reference>
<organism evidence="3 4">
    <name type="scientific">Thanatephorus cucumeris (strain AG1-IA)</name>
    <name type="common">Rice sheath blight fungus</name>
    <name type="synonym">Rhizoctonia solani</name>
    <dbReference type="NCBI Taxonomy" id="983506"/>
    <lineage>
        <taxon>Eukaryota</taxon>
        <taxon>Fungi</taxon>
        <taxon>Dikarya</taxon>
        <taxon>Basidiomycota</taxon>
        <taxon>Agaricomycotina</taxon>
        <taxon>Agaricomycetes</taxon>
        <taxon>Cantharellales</taxon>
        <taxon>Ceratobasidiaceae</taxon>
        <taxon>Rhizoctonia</taxon>
        <taxon>Rhizoctonia solani AG-1</taxon>
    </lineage>
</organism>
<proteinExistence type="predicted"/>